<accession>A0ABY4Q696</accession>
<reference evidence="1 2" key="1">
    <citation type="submission" date="2022-05" db="EMBL/GenBank/DDBJ databases">
        <authorList>
            <person name="Zhou X."/>
            <person name="Li K."/>
            <person name="Man Y."/>
        </authorList>
    </citation>
    <scope>NUCLEOTIDE SEQUENCE [LARGE SCALE GENOMIC DNA]</scope>
    <source>
        <strain evidence="1 2">MS405</strain>
    </source>
</reference>
<dbReference type="RefSeq" id="WP_249592014.1">
    <property type="nucleotide sequence ID" value="NZ_BAAAQL010000018.1"/>
</dbReference>
<dbReference type="EMBL" id="CP097289">
    <property type="protein sequence ID" value="UQT60681.1"/>
    <property type="molecule type" value="Genomic_DNA"/>
</dbReference>
<gene>
    <name evidence="1" type="ORF">M4V62_39535</name>
</gene>
<protein>
    <submittedName>
        <fullName evidence="1">Uncharacterized protein</fullName>
    </submittedName>
</protein>
<organism evidence="1 2">
    <name type="scientific">Streptomyces durmitorensis</name>
    <dbReference type="NCBI Taxonomy" id="319947"/>
    <lineage>
        <taxon>Bacteria</taxon>
        <taxon>Bacillati</taxon>
        <taxon>Actinomycetota</taxon>
        <taxon>Actinomycetes</taxon>
        <taxon>Kitasatosporales</taxon>
        <taxon>Streptomycetaceae</taxon>
        <taxon>Streptomyces</taxon>
    </lineage>
</organism>
<keyword evidence="2" id="KW-1185">Reference proteome</keyword>
<dbReference type="Proteomes" id="UP000829992">
    <property type="component" value="Chromosome"/>
</dbReference>
<evidence type="ECO:0000313" key="2">
    <source>
        <dbReference type="Proteomes" id="UP000829992"/>
    </source>
</evidence>
<evidence type="ECO:0000313" key="1">
    <source>
        <dbReference type="EMBL" id="UQT60681.1"/>
    </source>
</evidence>
<name>A0ABY4Q696_9ACTN</name>
<proteinExistence type="predicted"/>
<sequence length="705" mass="77231">MTDRLYELLPADYRGRDAQQGEPLRALLSVVEEQVGLLDEDMARMYENWFIETCQEWAVPYIGDLVGYRPAPSATGPANAVTTEFLFPRRAVAHVVRDRRRKGTLALLESLATDLAELPARAVEFYRLLSVTQPVRLLGTGDVRLRHRLRQGRTADLRRGEALDLLDGPFDTLAHTVDVRRPDSHRTAGRHNISSTGVFVWRLRSYPVSRTPALCLEDEDPHRYTFSVLGNDTPLFSGPAHGADTRDELRFPAVLRRRALARRPADQYGPGRSFEILLGDPSAPVAVPVEDISAADLSSWSYRPRGRTVAVDPSLGRILFPRDLLKAADAGVTVSYRYGFSADVGGGEYDRPLSQRPGSVTYRASGQQELQRRLAPWQDAGQLDRQPEHAVIEITDSGVYDITPRSIRLAAGHSLQLRAANRCRPVLRLPDHRTGPDALRFSGEAGSSVTLDGLLICGGAVRADGGLADVTIRHCTLVPGWGLDADCRPHRPARPSLMLIDTDARVVIEHSITGSVAVAHDAARRDPEPIRIADTIVDATSHERSALCALGGGVAQAVLTLHRATVIGEVCAHSLELAENSVFDGRIEVARRQFGCVRFCYVAPGSRTPRRHGCQPDLVDAVTAEPDRERERLRVRPAFDSTRYGTPAYGRLSATCAEEITQGADDGSEMGVFHDLYQPQRAANLRSGLAEYTPSGSDAGVIDAD</sequence>